<dbReference type="Gene3D" id="3.30.565.10">
    <property type="entry name" value="Histidine kinase-like ATPase, C-terminal domain"/>
    <property type="match status" value="1"/>
</dbReference>
<keyword evidence="9 10" id="KW-0472">Membrane</keyword>
<dbReference type="Pfam" id="PF02518">
    <property type="entry name" value="HATPase_c"/>
    <property type="match status" value="1"/>
</dbReference>
<dbReference type="OrthoDB" id="9809567at2"/>
<evidence type="ECO:0000313" key="12">
    <source>
        <dbReference type="EMBL" id="TWT19931.1"/>
    </source>
</evidence>
<keyword evidence="5" id="KW-0808">Transferase</keyword>
<dbReference type="EC" id="2.7.13.3" evidence="3"/>
<comment type="caution">
    <text evidence="12">The sequence shown here is derived from an EMBL/GenBank/DDBJ whole genome shotgun (WGS) entry which is preliminary data.</text>
</comment>
<dbReference type="PROSITE" id="PS50109">
    <property type="entry name" value="HIS_KIN"/>
    <property type="match status" value="1"/>
</dbReference>
<keyword evidence="4" id="KW-0597">Phosphoprotein</keyword>
<dbReference type="InterPro" id="IPR003661">
    <property type="entry name" value="HisK_dim/P_dom"/>
</dbReference>
<dbReference type="PRINTS" id="PR00344">
    <property type="entry name" value="BCTRLSENSOR"/>
</dbReference>
<comment type="subcellular location">
    <subcellularLocation>
        <location evidence="2">Membrane</location>
    </subcellularLocation>
</comment>
<keyword evidence="6 10" id="KW-0812">Transmembrane</keyword>
<evidence type="ECO:0000256" key="1">
    <source>
        <dbReference type="ARBA" id="ARBA00000085"/>
    </source>
</evidence>
<evidence type="ECO:0000259" key="11">
    <source>
        <dbReference type="PROSITE" id="PS50109"/>
    </source>
</evidence>
<dbReference type="SMART" id="SM00387">
    <property type="entry name" value="HATPase_c"/>
    <property type="match status" value="1"/>
</dbReference>
<dbReference type="PANTHER" id="PTHR45436">
    <property type="entry name" value="SENSOR HISTIDINE KINASE YKOH"/>
    <property type="match status" value="1"/>
</dbReference>
<evidence type="ECO:0000256" key="6">
    <source>
        <dbReference type="ARBA" id="ARBA00022692"/>
    </source>
</evidence>
<evidence type="ECO:0000256" key="2">
    <source>
        <dbReference type="ARBA" id="ARBA00004370"/>
    </source>
</evidence>
<dbReference type="Gene3D" id="1.10.287.130">
    <property type="match status" value="1"/>
</dbReference>
<dbReference type="AlphaFoldDB" id="A0A5C5U081"/>
<evidence type="ECO:0000256" key="3">
    <source>
        <dbReference type="ARBA" id="ARBA00012438"/>
    </source>
</evidence>
<sequence>MTLLFERHLERRLEAELTRDGLRLVAALSLAPDGAPVIDPTPMDPRLQTPAGGYYWQVSGPAGAVRSRSLWDADLAAPRAAPTRDWVLRHADGPYGGRVSILERAVVPDAGGPRVLVQLAQDRAPLTDARTEFGRELALFLLALWLVLSAAAWLQVRLGLHPLRRIRGDLNTLRESARARLPDASLREVQPLTDAINALADARERDLALARRRAANLAHGLKTPLSAIAAQSRHARELGAEQAAEGLDRAIAAIRRTIDAELAHARAATIRSARGGNADVRTVVERLVNVIEHTDKGGQLAFTVDVPAGLRLALQPEDLSEILGAVLENAARHARRQVRVSGAAGPQWTVLGVEDDGPGFAAERSGDIAESERRLDESGPRTGLGLSIARELAEATGGRMTLGTSALGGALVRFEWEPG</sequence>
<evidence type="ECO:0000256" key="7">
    <source>
        <dbReference type="ARBA" id="ARBA00022777"/>
    </source>
</evidence>
<gene>
    <name evidence="12" type="ORF">FQY79_08535</name>
</gene>
<feature type="domain" description="Histidine kinase" evidence="11">
    <location>
        <begin position="216"/>
        <end position="419"/>
    </location>
</feature>
<evidence type="ECO:0000256" key="4">
    <source>
        <dbReference type="ARBA" id="ARBA00022553"/>
    </source>
</evidence>
<evidence type="ECO:0000313" key="13">
    <source>
        <dbReference type="Proteomes" id="UP000315949"/>
    </source>
</evidence>
<dbReference type="GO" id="GO:0005886">
    <property type="term" value="C:plasma membrane"/>
    <property type="evidence" value="ECO:0007669"/>
    <property type="project" value="TreeGrafter"/>
</dbReference>
<dbReference type="CDD" id="cd00082">
    <property type="entry name" value="HisKA"/>
    <property type="match status" value="1"/>
</dbReference>
<dbReference type="GO" id="GO:0000155">
    <property type="term" value="F:phosphorelay sensor kinase activity"/>
    <property type="evidence" value="ECO:0007669"/>
    <property type="project" value="InterPro"/>
</dbReference>
<dbReference type="InterPro" id="IPR004358">
    <property type="entry name" value="Sig_transdc_His_kin-like_C"/>
</dbReference>
<accession>A0A5C5U081</accession>
<dbReference type="Proteomes" id="UP000315949">
    <property type="component" value="Unassembled WGS sequence"/>
</dbReference>
<dbReference type="InterPro" id="IPR036890">
    <property type="entry name" value="HATPase_C_sf"/>
</dbReference>
<dbReference type="InterPro" id="IPR036097">
    <property type="entry name" value="HisK_dim/P_sf"/>
</dbReference>
<dbReference type="InterPro" id="IPR050428">
    <property type="entry name" value="TCS_sensor_his_kinase"/>
</dbReference>
<feature type="transmembrane region" description="Helical" evidence="10">
    <location>
        <begin position="137"/>
        <end position="156"/>
    </location>
</feature>
<keyword evidence="13" id="KW-1185">Reference proteome</keyword>
<evidence type="ECO:0000256" key="5">
    <source>
        <dbReference type="ARBA" id="ARBA00022679"/>
    </source>
</evidence>
<evidence type="ECO:0000256" key="10">
    <source>
        <dbReference type="SAM" id="Phobius"/>
    </source>
</evidence>
<evidence type="ECO:0000256" key="8">
    <source>
        <dbReference type="ARBA" id="ARBA00022989"/>
    </source>
</evidence>
<proteinExistence type="predicted"/>
<dbReference type="EMBL" id="VOHE01000003">
    <property type="protein sequence ID" value="TWT19931.1"/>
    <property type="molecule type" value="Genomic_DNA"/>
</dbReference>
<dbReference type="InterPro" id="IPR003594">
    <property type="entry name" value="HATPase_dom"/>
</dbReference>
<keyword evidence="7 12" id="KW-0418">Kinase</keyword>
<keyword evidence="8 10" id="KW-1133">Transmembrane helix</keyword>
<evidence type="ECO:0000256" key="9">
    <source>
        <dbReference type="ARBA" id="ARBA00023136"/>
    </source>
</evidence>
<dbReference type="SUPFAM" id="SSF47384">
    <property type="entry name" value="Homodimeric domain of signal transducing histidine kinase"/>
    <property type="match status" value="1"/>
</dbReference>
<dbReference type="PANTHER" id="PTHR45436:SF5">
    <property type="entry name" value="SENSOR HISTIDINE KINASE TRCS"/>
    <property type="match status" value="1"/>
</dbReference>
<comment type="catalytic activity">
    <reaction evidence="1">
        <text>ATP + protein L-histidine = ADP + protein N-phospho-L-histidine.</text>
        <dbReference type="EC" id="2.7.13.3"/>
    </reaction>
</comment>
<name>A0A5C5U081_9GAMM</name>
<reference evidence="12 13" key="1">
    <citation type="submission" date="2019-07" db="EMBL/GenBank/DDBJ databases">
        <title>Luteimonas sp. YD-1 nov., isolated from acidic soil.</title>
        <authorList>
            <person name="Zhou J."/>
        </authorList>
    </citation>
    <scope>NUCLEOTIDE SEQUENCE [LARGE SCALE GENOMIC DNA]</scope>
    <source>
        <strain evidence="12 13">YD-1</strain>
    </source>
</reference>
<organism evidence="12 13">
    <name type="scientific">Luteimonas wenzhouensis</name>
    <dbReference type="NCBI Taxonomy" id="2599615"/>
    <lineage>
        <taxon>Bacteria</taxon>
        <taxon>Pseudomonadati</taxon>
        <taxon>Pseudomonadota</taxon>
        <taxon>Gammaproteobacteria</taxon>
        <taxon>Lysobacterales</taxon>
        <taxon>Lysobacteraceae</taxon>
        <taxon>Luteimonas</taxon>
    </lineage>
</organism>
<dbReference type="InterPro" id="IPR005467">
    <property type="entry name" value="His_kinase_dom"/>
</dbReference>
<dbReference type="SUPFAM" id="SSF55874">
    <property type="entry name" value="ATPase domain of HSP90 chaperone/DNA topoisomerase II/histidine kinase"/>
    <property type="match status" value="1"/>
</dbReference>
<protein>
    <recommendedName>
        <fullName evidence="3">histidine kinase</fullName>
        <ecNumber evidence="3">2.7.13.3</ecNumber>
    </recommendedName>
</protein>